<gene>
    <name evidence="2" type="ORF">CIRG_00752</name>
</gene>
<evidence type="ECO:0000256" key="1">
    <source>
        <dbReference type="SAM" id="MobiDB-lite"/>
    </source>
</evidence>
<name>A0A0J6XYY9_COCIT</name>
<feature type="region of interest" description="Disordered" evidence="1">
    <location>
        <begin position="88"/>
        <end position="111"/>
    </location>
</feature>
<proteinExistence type="predicted"/>
<reference evidence="3" key="1">
    <citation type="journal article" date="2010" name="Genome Res.">
        <title>Population genomic sequencing of Coccidioides fungi reveals recent hybridization and transposon control.</title>
        <authorList>
            <person name="Neafsey D.E."/>
            <person name="Barker B.M."/>
            <person name="Sharpton T.J."/>
            <person name="Stajich J.E."/>
            <person name="Park D.J."/>
            <person name="Whiston E."/>
            <person name="Hung C.-Y."/>
            <person name="McMahan C."/>
            <person name="White J."/>
            <person name="Sykes S."/>
            <person name="Heiman D."/>
            <person name="Young S."/>
            <person name="Zeng Q."/>
            <person name="Abouelleil A."/>
            <person name="Aftuck L."/>
            <person name="Bessette D."/>
            <person name="Brown A."/>
            <person name="FitzGerald M."/>
            <person name="Lui A."/>
            <person name="Macdonald J.P."/>
            <person name="Priest M."/>
            <person name="Orbach M.J."/>
            <person name="Galgiani J.N."/>
            <person name="Kirkland T.N."/>
            <person name="Cole G.T."/>
            <person name="Birren B.W."/>
            <person name="Henn M.R."/>
            <person name="Taylor J.W."/>
            <person name="Rounsley S.D."/>
        </authorList>
    </citation>
    <scope>NUCLEOTIDE SEQUENCE [LARGE SCALE GENOMIC DNA]</scope>
    <source>
        <strain evidence="3">RMSCC 2394</strain>
    </source>
</reference>
<dbReference type="AlphaFoldDB" id="A0A0J6XYY9"/>
<protein>
    <submittedName>
        <fullName evidence="2">Uncharacterized protein</fullName>
    </submittedName>
</protein>
<evidence type="ECO:0000313" key="3">
    <source>
        <dbReference type="Proteomes" id="UP000054565"/>
    </source>
</evidence>
<evidence type="ECO:0000313" key="2">
    <source>
        <dbReference type="EMBL" id="KMP00610.1"/>
    </source>
</evidence>
<accession>A0A0J6XYY9</accession>
<dbReference type="EMBL" id="DS028093">
    <property type="protein sequence ID" value="KMP00610.1"/>
    <property type="molecule type" value="Genomic_DNA"/>
</dbReference>
<sequence>MESRRPSYLALSDFPRVFPTSLGYRVVTWLHTYGANWLTSLGDEIDRDGSMINFAARRHANGQQKKQNDARVCRYILTQTDSLIKFSLHPFPPGGAETQQPEGRVEGQSKS</sequence>
<organism evidence="2 3">
    <name type="scientific">Coccidioides immitis RMSCC 2394</name>
    <dbReference type="NCBI Taxonomy" id="404692"/>
    <lineage>
        <taxon>Eukaryota</taxon>
        <taxon>Fungi</taxon>
        <taxon>Dikarya</taxon>
        <taxon>Ascomycota</taxon>
        <taxon>Pezizomycotina</taxon>
        <taxon>Eurotiomycetes</taxon>
        <taxon>Eurotiomycetidae</taxon>
        <taxon>Onygenales</taxon>
        <taxon>Onygenaceae</taxon>
        <taxon>Coccidioides</taxon>
    </lineage>
</organism>
<dbReference type="Proteomes" id="UP000054565">
    <property type="component" value="Unassembled WGS sequence"/>
</dbReference>